<organism evidence="1 2">
    <name type="scientific">Ilex paraguariensis</name>
    <name type="common">yerba mate</name>
    <dbReference type="NCBI Taxonomy" id="185542"/>
    <lineage>
        <taxon>Eukaryota</taxon>
        <taxon>Viridiplantae</taxon>
        <taxon>Streptophyta</taxon>
        <taxon>Embryophyta</taxon>
        <taxon>Tracheophyta</taxon>
        <taxon>Spermatophyta</taxon>
        <taxon>Magnoliopsida</taxon>
        <taxon>eudicotyledons</taxon>
        <taxon>Gunneridae</taxon>
        <taxon>Pentapetalae</taxon>
        <taxon>asterids</taxon>
        <taxon>campanulids</taxon>
        <taxon>Aquifoliales</taxon>
        <taxon>Aquifoliaceae</taxon>
        <taxon>Ilex</taxon>
    </lineage>
</organism>
<dbReference type="Proteomes" id="UP001642360">
    <property type="component" value="Unassembled WGS sequence"/>
</dbReference>
<proteinExistence type="predicted"/>
<dbReference type="EMBL" id="CAUOFW020002358">
    <property type="protein sequence ID" value="CAK9153183.1"/>
    <property type="molecule type" value="Genomic_DNA"/>
</dbReference>
<evidence type="ECO:0000313" key="1">
    <source>
        <dbReference type="EMBL" id="CAK9153183.1"/>
    </source>
</evidence>
<protein>
    <submittedName>
        <fullName evidence="1">Uncharacterized protein</fullName>
    </submittedName>
</protein>
<name>A0ABC8S7K0_9AQUA</name>
<comment type="caution">
    <text evidence="1">The sequence shown here is derived from an EMBL/GenBank/DDBJ whole genome shotgun (WGS) entry which is preliminary data.</text>
</comment>
<dbReference type="AlphaFoldDB" id="A0ABC8S7K0"/>
<evidence type="ECO:0000313" key="2">
    <source>
        <dbReference type="Proteomes" id="UP001642360"/>
    </source>
</evidence>
<gene>
    <name evidence="1" type="ORF">ILEXP_LOCUS21429</name>
</gene>
<reference evidence="1 2" key="1">
    <citation type="submission" date="2024-02" db="EMBL/GenBank/DDBJ databases">
        <authorList>
            <person name="Vignale AGUSTIN F."/>
            <person name="Sosa J E."/>
            <person name="Modenutti C."/>
        </authorList>
    </citation>
    <scope>NUCLEOTIDE SEQUENCE [LARGE SCALE GENOMIC DNA]</scope>
</reference>
<sequence>MLAQSQYFFSQHALALHFDEGSLFFALISKQPPSLGFPSTGQSLRHIFRLAISNQIIGSICQYLSRFNDSVIVQDCKESLYPTLNN</sequence>
<accession>A0ABC8S7K0</accession>
<keyword evidence="2" id="KW-1185">Reference proteome</keyword>